<dbReference type="InterPro" id="IPR002168">
    <property type="entry name" value="Lipase_GDXG_HIS_AS"/>
</dbReference>
<comment type="caution">
    <text evidence="4">The sequence shown here is derived from an EMBL/GenBank/DDBJ whole genome shotgun (WGS) entry which is preliminary data.</text>
</comment>
<dbReference type="GO" id="GO:0004806">
    <property type="term" value="F:triacylglycerol lipase activity"/>
    <property type="evidence" value="ECO:0007669"/>
    <property type="project" value="TreeGrafter"/>
</dbReference>
<sequence length="288" mass="30392">MFLDAFPGLEDGSPVTVEDLRRYDDDLWNSFLPDDAITESVDAGGVPALWTGTEGASPDKVLIWLHGGGYSIGSAAGRRALAAGISRQAGCRVLLPDYRLAPENRFPAAVEDAVAVLRWTTELVDPSSIVIGGDSAGGGLAVAALLSSRDEGLAPPAAAVLLSPLADFTASGESHRINKELDPFVTAEMLAGLGEAYFGDSDRRNPLISPVFGDIAGLPPLQILVGTAEALLDDSRALARSAVNAGIDVDVRFFDGMFHLWPMFASILPEGQRAIDAMSAFVRDRIET</sequence>
<protein>
    <submittedName>
        <fullName evidence="4">Alpha/beta hydrolase</fullName>
    </submittedName>
</protein>
<proteinExistence type="inferred from homology"/>
<evidence type="ECO:0000313" key="5">
    <source>
        <dbReference type="Proteomes" id="UP000309174"/>
    </source>
</evidence>
<evidence type="ECO:0000256" key="2">
    <source>
        <dbReference type="ARBA" id="ARBA00022801"/>
    </source>
</evidence>
<dbReference type="InterPro" id="IPR029058">
    <property type="entry name" value="AB_hydrolase_fold"/>
</dbReference>
<dbReference type="EMBL" id="VCKW01000018">
    <property type="protein sequence ID" value="TMR05726.1"/>
    <property type="molecule type" value="Genomic_DNA"/>
</dbReference>
<dbReference type="Gene3D" id="3.40.50.1820">
    <property type="entry name" value="alpha/beta hydrolase"/>
    <property type="match status" value="1"/>
</dbReference>
<gene>
    <name evidence="4" type="ORF">ETD83_05555</name>
</gene>
<dbReference type="SUPFAM" id="SSF53474">
    <property type="entry name" value="alpha/beta-Hydrolases"/>
    <property type="match status" value="1"/>
</dbReference>
<dbReference type="PROSITE" id="PS01173">
    <property type="entry name" value="LIPASE_GDXG_HIS"/>
    <property type="match status" value="1"/>
</dbReference>
<dbReference type="OrthoDB" id="128186at2"/>
<feature type="domain" description="Alpha/beta hydrolase fold-3" evidence="3">
    <location>
        <begin position="62"/>
        <end position="261"/>
    </location>
</feature>
<keyword evidence="2 4" id="KW-0378">Hydrolase</keyword>
<dbReference type="Pfam" id="PF07859">
    <property type="entry name" value="Abhydrolase_3"/>
    <property type="match status" value="1"/>
</dbReference>
<keyword evidence="5" id="KW-1185">Reference proteome</keyword>
<dbReference type="InterPro" id="IPR050300">
    <property type="entry name" value="GDXG_lipolytic_enzyme"/>
</dbReference>
<dbReference type="PANTHER" id="PTHR48081:SF30">
    <property type="entry name" value="ACETYL-HYDROLASE LIPR-RELATED"/>
    <property type="match status" value="1"/>
</dbReference>
<reference evidence="4 5" key="1">
    <citation type="submission" date="2019-05" db="EMBL/GenBank/DDBJ databases">
        <title>Draft genome sequence of Actinomadura sp. 14C53.</title>
        <authorList>
            <person name="Saricaoglu S."/>
            <person name="Isik K."/>
        </authorList>
    </citation>
    <scope>NUCLEOTIDE SEQUENCE [LARGE SCALE GENOMIC DNA]</scope>
    <source>
        <strain evidence="4 5">14C53</strain>
    </source>
</reference>
<name>A0A5C4JK98_9ACTN</name>
<accession>A0A5C4JK98</accession>
<comment type="similarity">
    <text evidence="1">Belongs to the 'GDXG' lipolytic enzyme family.</text>
</comment>
<evidence type="ECO:0000313" key="4">
    <source>
        <dbReference type="EMBL" id="TMR05726.1"/>
    </source>
</evidence>
<dbReference type="PANTHER" id="PTHR48081">
    <property type="entry name" value="AB HYDROLASE SUPERFAMILY PROTEIN C4A8.06C"/>
    <property type="match status" value="1"/>
</dbReference>
<dbReference type="AlphaFoldDB" id="A0A5C4JK98"/>
<dbReference type="InterPro" id="IPR013094">
    <property type="entry name" value="AB_hydrolase_3"/>
</dbReference>
<evidence type="ECO:0000259" key="3">
    <source>
        <dbReference type="Pfam" id="PF07859"/>
    </source>
</evidence>
<evidence type="ECO:0000256" key="1">
    <source>
        <dbReference type="ARBA" id="ARBA00010515"/>
    </source>
</evidence>
<organism evidence="4 5">
    <name type="scientific">Actinomadura soli</name>
    <dbReference type="NCBI Taxonomy" id="2508997"/>
    <lineage>
        <taxon>Bacteria</taxon>
        <taxon>Bacillati</taxon>
        <taxon>Actinomycetota</taxon>
        <taxon>Actinomycetes</taxon>
        <taxon>Streptosporangiales</taxon>
        <taxon>Thermomonosporaceae</taxon>
        <taxon>Actinomadura</taxon>
    </lineage>
</organism>
<dbReference type="Proteomes" id="UP000309174">
    <property type="component" value="Unassembled WGS sequence"/>
</dbReference>